<keyword evidence="4" id="KW-0677">Repeat</keyword>
<evidence type="ECO:0000256" key="8">
    <source>
        <dbReference type="ARBA" id="ARBA00023136"/>
    </source>
</evidence>
<keyword evidence="6" id="KW-0067">ATP-binding</keyword>
<dbReference type="PROSITE" id="PS50929">
    <property type="entry name" value="ABC_TM1F"/>
    <property type="match status" value="1"/>
</dbReference>
<dbReference type="InterPro" id="IPR011527">
    <property type="entry name" value="ABC1_TM_dom"/>
</dbReference>
<dbReference type="PANTHER" id="PTHR24223:SF353">
    <property type="entry name" value="ABC TRANSPORTER ATP-BINDING PROTEIN_PERMEASE VMR1-RELATED"/>
    <property type="match status" value="1"/>
</dbReference>
<dbReference type="InterPro" id="IPR003439">
    <property type="entry name" value="ABC_transporter-like_ATP-bd"/>
</dbReference>
<dbReference type="Pfam" id="PF00005">
    <property type="entry name" value="ABC_tran"/>
    <property type="match status" value="2"/>
</dbReference>
<evidence type="ECO:0000256" key="3">
    <source>
        <dbReference type="ARBA" id="ARBA00022692"/>
    </source>
</evidence>
<dbReference type="InterPro" id="IPR027417">
    <property type="entry name" value="P-loop_NTPase"/>
</dbReference>
<keyword evidence="2" id="KW-0813">Transport</keyword>
<evidence type="ECO:0000256" key="7">
    <source>
        <dbReference type="ARBA" id="ARBA00022989"/>
    </source>
</evidence>
<dbReference type="InterPro" id="IPR017871">
    <property type="entry name" value="ABC_transporter-like_CS"/>
</dbReference>
<feature type="domain" description="ABC transporter" evidence="10">
    <location>
        <begin position="348"/>
        <end position="585"/>
    </location>
</feature>
<feature type="transmembrane region" description="Helical" evidence="9">
    <location>
        <begin position="616"/>
        <end position="638"/>
    </location>
</feature>
<keyword evidence="5" id="KW-0547">Nucleotide-binding</keyword>
<evidence type="ECO:0000256" key="4">
    <source>
        <dbReference type="ARBA" id="ARBA00022737"/>
    </source>
</evidence>
<keyword evidence="3 9" id="KW-0812">Transmembrane</keyword>
<name>A0ABN7UDJ7_GIGMA</name>
<dbReference type="InterPro" id="IPR036640">
    <property type="entry name" value="ABC1_TM_sf"/>
</dbReference>
<evidence type="ECO:0000259" key="10">
    <source>
        <dbReference type="PROSITE" id="PS50893"/>
    </source>
</evidence>
<dbReference type="Pfam" id="PF00664">
    <property type="entry name" value="ABC_membrane"/>
    <property type="match status" value="1"/>
</dbReference>
<evidence type="ECO:0000259" key="11">
    <source>
        <dbReference type="PROSITE" id="PS50929"/>
    </source>
</evidence>
<dbReference type="EMBL" id="CAJVQB010001909">
    <property type="protein sequence ID" value="CAG8555369.1"/>
    <property type="molecule type" value="Genomic_DNA"/>
</dbReference>
<dbReference type="SUPFAM" id="SSF90123">
    <property type="entry name" value="ABC transporter transmembrane region"/>
    <property type="match status" value="2"/>
</dbReference>
<comment type="caution">
    <text evidence="12">The sequence shown here is derived from an EMBL/GenBank/DDBJ whole genome shotgun (WGS) entry which is preliminary data.</text>
</comment>
<dbReference type="PROSITE" id="PS00211">
    <property type="entry name" value="ABC_TRANSPORTER_1"/>
    <property type="match status" value="1"/>
</dbReference>
<proteinExistence type="predicted"/>
<organism evidence="12 13">
    <name type="scientific">Gigaspora margarita</name>
    <dbReference type="NCBI Taxonomy" id="4874"/>
    <lineage>
        <taxon>Eukaryota</taxon>
        <taxon>Fungi</taxon>
        <taxon>Fungi incertae sedis</taxon>
        <taxon>Mucoromycota</taxon>
        <taxon>Glomeromycotina</taxon>
        <taxon>Glomeromycetes</taxon>
        <taxon>Diversisporales</taxon>
        <taxon>Gigasporaceae</taxon>
        <taxon>Gigaspora</taxon>
    </lineage>
</organism>
<feature type="transmembrane region" description="Helical" evidence="9">
    <location>
        <begin position="183"/>
        <end position="201"/>
    </location>
</feature>
<keyword evidence="8 9" id="KW-0472">Membrane</keyword>
<accession>A0ABN7UDJ7</accession>
<sequence length="1032" mass="118094">MPEVNFYPRSLTFSWAIPLIITGYNQALTNEDVPKLPNSLRAENVINTYNRNRKSSLLKSFFFSFWKYLLIQFACAVAWIFVEFLITPLLFSEFLHYIEDYSNNHESNSTACLYVCGLSLLKVASNLLLQQAQYIGRQIANRCQTIITSEVHRKLMEKKEINGEEKGKITDLMSVDAQKVSSMIGNFLYFLILIIWATQGYKTIHECLMKATDKRIEVINELLQSIRIVKLFAREGYFRTNIMEARDSELNILKDRMKKSIYMDFLWASLPFLMILPAFAWYTSKNELKASIAFAAIAVCGNLQKAFGDLPYQIICLIQAHVSISRVENFLKESDIVQNPSVQNNRIIGFINATFQWPNVSNGFILNKLNVLFPIGKLSLIHGPTGCGKSALLKALLGEMKCLDGSVHCPIDKVAYVSQTAWLQNGTIRNNILFGLEFFPRKYSEILCICDLKKDFSNFTFGDKTEIGERGVTLSDGQKQRIALARAIYSNYDIIILDDCLSEESNPNFKESEYEELPDIESSNKLIKEEAKAEGRVKFNVYMTYLKASGAFWILITLLFIFSQSIQTLQDLLIRKLTEAYDNDYQSFLPNPFLPDFITNNFTLQYLSHESKKVKFYLSIYMMFGLLKILAIEGRSIIRAFGAIKRFNKNLWGLLDRYNRPIIMNWACNQCLHIYSSFAGGLFMLIIGALIINDLFSNEIDPGFAGFTFINTIKFSNHIIQIINTFIVVETNMNSVERIEEYLKLEEENLNTEERNELWPTEGKIEVQNLKVQYPNDGSSVLRTISFCASAGEKIGIIGRTGSGKSTLVKSIFRTVNPTYGQIKIDDVDISTIGLSSLREKIAIIPQNPTLFNGTLRDNIDFSGEHPDQELWEVLRKARLIEEHTSINQEGNRNVEPLTLDTNIREGGNNLSHGQRQLVMLARAFVNKSKVMILDEATANVDLETDNEIQKTMREEFKDSTLLCIAHRLRTVINYDRILVLDSGYILESGHPYKLLDNRESKFREMCIQSKEFEDLFAIAKSNYKEEVKLKL</sequence>
<feature type="domain" description="ABC transporter" evidence="10">
    <location>
        <begin position="765"/>
        <end position="1008"/>
    </location>
</feature>
<dbReference type="SUPFAM" id="SSF52540">
    <property type="entry name" value="P-loop containing nucleoside triphosphate hydrolases"/>
    <property type="match status" value="2"/>
</dbReference>
<dbReference type="InterPro" id="IPR003593">
    <property type="entry name" value="AAA+_ATPase"/>
</dbReference>
<feature type="transmembrane region" description="Helical" evidence="9">
    <location>
        <begin position="261"/>
        <end position="282"/>
    </location>
</feature>
<feature type="transmembrane region" description="Helical" evidence="9">
    <location>
        <begin position="545"/>
        <end position="566"/>
    </location>
</feature>
<protein>
    <submittedName>
        <fullName evidence="12">7606_t:CDS:1</fullName>
    </submittedName>
</protein>
<comment type="subcellular location">
    <subcellularLocation>
        <location evidence="1">Membrane</location>
    </subcellularLocation>
</comment>
<dbReference type="InterPro" id="IPR050173">
    <property type="entry name" value="ABC_transporter_C-like"/>
</dbReference>
<reference evidence="12 13" key="1">
    <citation type="submission" date="2021-06" db="EMBL/GenBank/DDBJ databases">
        <authorList>
            <person name="Kallberg Y."/>
            <person name="Tangrot J."/>
            <person name="Rosling A."/>
        </authorList>
    </citation>
    <scope>NUCLEOTIDE SEQUENCE [LARGE SCALE GENOMIC DNA]</scope>
    <source>
        <strain evidence="12 13">120-4 pot B 10/14</strain>
    </source>
</reference>
<dbReference type="SMART" id="SM00382">
    <property type="entry name" value="AAA"/>
    <property type="match status" value="2"/>
</dbReference>
<evidence type="ECO:0000256" key="2">
    <source>
        <dbReference type="ARBA" id="ARBA00022448"/>
    </source>
</evidence>
<feature type="transmembrane region" description="Helical" evidence="9">
    <location>
        <begin position="61"/>
        <end position="82"/>
    </location>
</feature>
<dbReference type="PROSITE" id="PS50893">
    <property type="entry name" value="ABC_TRANSPORTER_2"/>
    <property type="match status" value="2"/>
</dbReference>
<evidence type="ECO:0000256" key="9">
    <source>
        <dbReference type="SAM" id="Phobius"/>
    </source>
</evidence>
<evidence type="ECO:0000313" key="12">
    <source>
        <dbReference type="EMBL" id="CAG8555369.1"/>
    </source>
</evidence>
<evidence type="ECO:0000313" key="13">
    <source>
        <dbReference type="Proteomes" id="UP000789901"/>
    </source>
</evidence>
<evidence type="ECO:0000256" key="5">
    <source>
        <dbReference type="ARBA" id="ARBA00022741"/>
    </source>
</evidence>
<keyword evidence="7 9" id="KW-1133">Transmembrane helix</keyword>
<dbReference type="PANTHER" id="PTHR24223">
    <property type="entry name" value="ATP-BINDING CASSETTE SUB-FAMILY C"/>
    <property type="match status" value="1"/>
</dbReference>
<keyword evidence="13" id="KW-1185">Reference proteome</keyword>
<dbReference type="Gene3D" id="3.40.50.300">
    <property type="entry name" value="P-loop containing nucleotide triphosphate hydrolases"/>
    <property type="match status" value="2"/>
</dbReference>
<gene>
    <name evidence="12" type="ORF">GMARGA_LOCUS4758</name>
</gene>
<dbReference type="Proteomes" id="UP000789901">
    <property type="component" value="Unassembled WGS sequence"/>
</dbReference>
<feature type="transmembrane region" description="Helical" evidence="9">
    <location>
        <begin position="672"/>
        <end position="692"/>
    </location>
</feature>
<evidence type="ECO:0000256" key="1">
    <source>
        <dbReference type="ARBA" id="ARBA00004370"/>
    </source>
</evidence>
<dbReference type="Gene3D" id="1.20.1560.10">
    <property type="entry name" value="ABC transporter type 1, transmembrane domain"/>
    <property type="match status" value="2"/>
</dbReference>
<feature type="domain" description="ABC transmembrane type-1" evidence="11">
    <location>
        <begin position="190"/>
        <end position="314"/>
    </location>
</feature>
<evidence type="ECO:0000256" key="6">
    <source>
        <dbReference type="ARBA" id="ARBA00022840"/>
    </source>
</evidence>
<dbReference type="CDD" id="cd03244">
    <property type="entry name" value="ABCC_MRP_domain2"/>
    <property type="match status" value="1"/>
</dbReference>